<comment type="caution">
    <text evidence="11">The sequence shown here is derived from an EMBL/GenBank/DDBJ whole genome shotgun (WGS) entry which is preliminary data.</text>
</comment>
<dbReference type="STRING" id="307972.A0A2G8KNH6"/>
<keyword evidence="12" id="KW-1185">Reference proteome</keyword>
<dbReference type="PANTHER" id="PTHR10519:SF77">
    <property type="entry name" value="GAMMA-AMINOBUTYRIC ACID TYPE B RECEPTOR SUBUNIT 1"/>
    <property type="match status" value="1"/>
</dbReference>
<comment type="subcellular location">
    <subcellularLocation>
        <location evidence="1">Membrane</location>
    </subcellularLocation>
</comment>
<keyword evidence="8" id="KW-0807">Transducer</keyword>
<evidence type="ECO:0000313" key="12">
    <source>
        <dbReference type="Proteomes" id="UP000230750"/>
    </source>
</evidence>
<dbReference type="Proteomes" id="UP000230750">
    <property type="component" value="Unassembled WGS sequence"/>
</dbReference>
<dbReference type="AlphaFoldDB" id="A0A2G8KNH6"/>
<keyword evidence="4" id="KW-0297">G-protein coupled receptor</keyword>
<name>A0A2G8KNH6_STIJA</name>
<evidence type="ECO:0000256" key="3">
    <source>
        <dbReference type="ARBA" id="ARBA00022989"/>
    </source>
</evidence>
<evidence type="ECO:0000256" key="9">
    <source>
        <dbReference type="SAM" id="SignalP"/>
    </source>
</evidence>
<dbReference type="SUPFAM" id="SSF53822">
    <property type="entry name" value="Periplasmic binding protein-like I"/>
    <property type="match status" value="1"/>
</dbReference>
<protein>
    <submittedName>
        <fullName evidence="11">Putative gamma-aminobutyric acid type B receptor subunit 1-like</fullName>
    </submittedName>
</protein>
<feature type="chain" id="PRO_5013815871" evidence="9">
    <location>
        <begin position="20"/>
        <end position="139"/>
    </location>
</feature>
<evidence type="ECO:0000256" key="7">
    <source>
        <dbReference type="ARBA" id="ARBA00023180"/>
    </source>
</evidence>
<reference evidence="11 12" key="1">
    <citation type="journal article" date="2017" name="PLoS Biol.">
        <title>The sea cucumber genome provides insights into morphological evolution and visceral regeneration.</title>
        <authorList>
            <person name="Zhang X."/>
            <person name="Sun L."/>
            <person name="Yuan J."/>
            <person name="Sun Y."/>
            <person name="Gao Y."/>
            <person name="Zhang L."/>
            <person name="Li S."/>
            <person name="Dai H."/>
            <person name="Hamel J.F."/>
            <person name="Liu C."/>
            <person name="Yu Y."/>
            <person name="Liu S."/>
            <person name="Lin W."/>
            <person name="Guo K."/>
            <person name="Jin S."/>
            <person name="Xu P."/>
            <person name="Storey K.B."/>
            <person name="Huan P."/>
            <person name="Zhang T."/>
            <person name="Zhou Y."/>
            <person name="Zhang J."/>
            <person name="Lin C."/>
            <person name="Li X."/>
            <person name="Xing L."/>
            <person name="Huo D."/>
            <person name="Sun M."/>
            <person name="Wang L."/>
            <person name="Mercier A."/>
            <person name="Li F."/>
            <person name="Yang H."/>
            <person name="Xiang J."/>
        </authorList>
    </citation>
    <scope>NUCLEOTIDE SEQUENCE [LARGE SCALE GENOMIC DNA]</scope>
    <source>
        <strain evidence="11">Shaxun</strain>
        <tissue evidence="11">Muscle</tissue>
    </source>
</reference>
<dbReference type="OrthoDB" id="17569at2759"/>
<dbReference type="InterPro" id="IPR001828">
    <property type="entry name" value="ANF_lig-bd_rcpt"/>
</dbReference>
<feature type="domain" description="Receptor ligand binding region" evidence="10">
    <location>
        <begin position="64"/>
        <end position="137"/>
    </location>
</feature>
<keyword evidence="5" id="KW-0472">Membrane</keyword>
<organism evidence="11 12">
    <name type="scientific">Stichopus japonicus</name>
    <name type="common">Sea cucumber</name>
    <dbReference type="NCBI Taxonomy" id="307972"/>
    <lineage>
        <taxon>Eukaryota</taxon>
        <taxon>Metazoa</taxon>
        <taxon>Echinodermata</taxon>
        <taxon>Eleutherozoa</taxon>
        <taxon>Echinozoa</taxon>
        <taxon>Holothuroidea</taxon>
        <taxon>Aspidochirotacea</taxon>
        <taxon>Aspidochirotida</taxon>
        <taxon>Stichopodidae</taxon>
        <taxon>Apostichopus</taxon>
    </lineage>
</organism>
<dbReference type="Pfam" id="PF01094">
    <property type="entry name" value="ANF_receptor"/>
    <property type="match status" value="1"/>
</dbReference>
<evidence type="ECO:0000256" key="6">
    <source>
        <dbReference type="ARBA" id="ARBA00023170"/>
    </source>
</evidence>
<keyword evidence="7" id="KW-0325">Glycoprotein</keyword>
<dbReference type="PROSITE" id="PS51257">
    <property type="entry name" value="PROKAR_LIPOPROTEIN"/>
    <property type="match status" value="1"/>
</dbReference>
<evidence type="ECO:0000256" key="4">
    <source>
        <dbReference type="ARBA" id="ARBA00023040"/>
    </source>
</evidence>
<keyword evidence="9" id="KW-0732">Signal</keyword>
<keyword evidence="2" id="KW-0812">Transmembrane</keyword>
<gene>
    <name evidence="11" type="ORF">BSL78_13542</name>
</gene>
<dbReference type="PRINTS" id="PR01176">
    <property type="entry name" value="GABABRECEPTR"/>
</dbReference>
<keyword evidence="3" id="KW-1133">Transmembrane helix</keyword>
<evidence type="ECO:0000256" key="5">
    <source>
        <dbReference type="ARBA" id="ARBA00023136"/>
    </source>
</evidence>
<evidence type="ECO:0000259" key="10">
    <source>
        <dbReference type="Pfam" id="PF01094"/>
    </source>
</evidence>
<dbReference type="PANTHER" id="PTHR10519">
    <property type="entry name" value="GABA-B RECEPTOR"/>
    <property type="match status" value="1"/>
</dbReference>
<dbReference type="InterPro" id="IPR002455">
    <property type="entry name" value="GPCR3_GABA-B"/>
</dbReference>
<feature type="signal peptide" evidence="9">
    <location>
        <begin position="1"/>
        <end position="19"/>
    </location>
</feature>
<proteinExistence type="predicted"/>
<feature type="non-terminal residue" evidence="11">
    <location>
        <position position="139"/>
    </location>
</feature>
<evidence type="ECO:0000256" key="2">
    <source>
        <dbReference type="ARBA" id="ARBA00022692"/>
    </source>
</evidence>
<dbReference type="EMBL" id="MRZV01000459">
    <property type="protein sequence ID" value="PIK49564.1"/>
    <property type="molecule type" value="Genomic_DNA"/>
</dbReference>
<dbReference type="GO" id="GO:0038039">
    <property type="term" value="C:G protein-coupled receptor heterodimeric complex"/>
    <property type="evidence" value="ECO:0007669"/>
    <property type="project" value="TreeGrafter"/>
</dbReference>
<evidence type="ECO:0000313" key="11">
    <source>
        <dbReference type="EMBL" id="PIK49564.1"/>
    </source>
</evidence>
<accession>A0A2G8KNH6</accession>
<evidence type="ECO:0000256" key="1">
    <source>
        <dbReference type="ARBA" id="ARBA00004370"/>
    </source>
</evidence>
<dbReference type="InterPro" id="IPR028082">
    <property type="entry name" value="Peripla_BP_I"/>
</dbReference>
<keyword evidence="6 11" id="KW-0675">Receptor</keyword>
<evidence type="ECO:0000256" key="8">
    <source>
        <dbReference type="ARBA" id="ARBA00023224"/>
    </source>
</evidence>
<dbReference type="Gene3D" id="3.40.50.2300">
    <property type="match status" value="1"/>
</dbReference>
<dbReference type="GO" id="GO:0004965">
    <property type="term" value="F:G protein-coupled GABA receptor activity"/>
    <property type="evidence" value="ECO:0007669"/>
    <property type="project" value="InterPro"/>
</dbReference>
<sequence length="139" mass="15234">MYATRCSVAFMLALACLMGQHLCKEDNQLATDESDKEEGNDTLLYIGAIFPMTGESWQGGQGSKPAVDMALKDVNDRPDMLPGYKLNMVWNDSECNPGLGTNLFYNLLYTKPTKIMMLTGCSAASTPVAEAAHMWNLNV</sequence>
<dbReference type="GO" id="GO:0007214">
    <property type="term" value="P:gamma-aminobutyric acid signaling pathway"/>
    <property type="evidence" value="ECO:0007669"/>
    <property type="project" value="TreeGrafter"/>
</dbReference>